<dbReference type="RefSeq" id="WP_058240994.1">
    <property type="nucleotide sequence ID" value="NZ_CYPW01000029.1"/>
</dbReference>
<dbReference type="EMBL" id="CYPW01000029">
    <property type="protein sequence ID" value="CUH53820.1"/>
    <property type="molecule type" value="Genomic_DNA"/>
</dbReference>
<accession>A0A0N7LSJ8</accession>
<evidence type="ECO:0000313" key="1">
    <source>
        <dbReference type="EMBL" id="CUH53820.1"/>
    </source>
</evidence>
<dbReference type="InterPro" id="IPR021848">
    <property type="entry name" value="HODM_asu-like"/>
</dbReference>
<keyword evidence="2" id="KW-1185">Reference proteome</keyword>
<dbReference type="Pfam" id="PF11927">
    <property type="entry name" value="HODM_asu-like"/>
    <property type="match status" value="1"/>
</dbReference>
<evidence type="ECO:0008006" key="3">
    <source>
        <dbReference type="Google" id="ProtNLM"/>
    </source>
</evidence>
<proteinExistence type="predicted"/>
<gene>
    <name evidence="1" type="ORF">SHM7688_03282</name>
</gene>
<reference evidence="1 2" key="1">
    <citation type="submission" date="2015-09" db="EMBL/GenBank/DDBJ databases">
        <authorList>
            <consortium name="Swine Surveillance"/>
        </authorList>
    </citation>
    <scope>NUCLEOTIDE SEQUENCE [LARGE SCALE GENOMIC DNA]</scope>
    <source>
        <strain evidence="1 2">CECT 7688</strain>
    </source>
</reference>
<dbReference type="OrthoDB" id="5242510at2"/>
<organism evidence="1 2">
    <name type="scientific">Shimia marina</name>
    <dbReference type="NCBI Taxonomy" id="321267"/>
    <lineage>
        <taxon>Bacteria</taxon>
        <taxon>Pseudomonadati</taxon>
        <taxon>Pseudomonadota</taxon>
        <taxon>Alphaproteobacteria</taxon>
        <taxon>Rhodobacterales</taxon>
        <taxon>Roseobacteraceae</taxon>
    </lineage>
</organism>
<evidence type="ECO:0000313" key="2">
    <source>
        <dbReference type="Proteomes" id="UP000054823"/>
    </source>
</evidence>
<dbReference type="AlphaFoldDB" id="A0A0N7LSJ8"/>
<dbReference type="STRING" id="321267.SHM7688_03282"/>
<name>A0A0N7LSJ8_9RHOB</name>
<dbReference type="Proteomes" id="UP000054823">
    <property type="component" value="Unassembled WGS sequence"/>
</dbReference>
<sequence length="247" mass="27364">MEPILQASIPYDALAEKSLPGISPLQMAEWLIVDDAYNGQMALRRHLLEAQRGEVAALDPGALPAAQEALALVLSELCHIEGFSVLADHVICPDGAKINLDWTAPLITLGQIIQEDICLLQKQGAEHVLTGAVLCFPASWTLSEKFMRPLLRIHVPVSEYDANIAKRVQRLFDGVRPGRPLWRKNALWYDDPELFTPRAEDAPRAPVVAESGAYLRSEKQSILRLPETDAVIFSIHTFMVTKDAVLK</sequence>
<protein>
    <recommendedName>
        <fullName evidence="3">DUF3445 domain-containing protein</fullName>
    </recommendedName>
</protein>